<keyword evidence="6 10" id="KW-0418">Kinase</keyword>
<evidence type="ECO:0000256" key="5">
    <source>
        <dbReference type="ARBA" id="ARBA00022840"/>
    </source>
</evidence>
<evidence type="ECO:0000259" key="9">
    <source>
        <dbReference type="Pfam" id="PF01583"/>
    </source>
</evidence>
<dbReference type="PRINTS" id="PR01100">
    <property type="entry name" value="SHIKIMTKNASE"/>
</dbReference>
<dbReference type="GO" id="GO:0019379">
    <property type="term" value="P:sulfate assimilation, phosphoadenylyl sulfate reduction by phosphoadenylyl-sulfate reductase (thioredoxin)"/>
    <property type="evidence" value="ECO:0007669"/>
    <property type="project" value="TreeGrafter"/>
</dbReference>
<dbReference type="GO" id="GO:0004020">
    <property type="term" value="F:adenylylsulfate kinase activity"/>
    <property type="evidence" value="ECO:0007669"/>
    <property type="project" value="UniProtKB-EC"/>
</dbReference>
<comment type="function">
    <text evidence="6">Catalyzes the synthesis of activated sulfate.</text>
</comment>
<dbReference type="PANTHER" id="PTHR42700:SF1">
    <property type="entry name" value="SULFATE ADENYLYLTRANSFERASE"/>
    <property type="match status" value="1"/>
</dbReference>
<evidence type="ECO:0000256" key="1">
    <source>
        <dbReference type="ARBA" id="ARBA00001823"/>
    </source>
</evidence>
<evidence type="ECO:0000313" key="10">
    <source>
        <dbReference type="EMBL" id="QNP57411.1"/>
    </source>
</evidence>
<dbReference type="GO" id="GO:0010134">
    <property type="term" value="P:sulfate assimilation via adenylyl sulfate reduction"/>
    <property type="evidence" value="ECO:0007669"/>
    <property type="project" value="TreeGrafter"/>
</dbReference>
<comment type="catalytic activity">
    <reaction evidence="1 6">
        <text>adenosine 5'-phosphosulfate + ATP = 3'-phosphoadenylyl sulfate + ADP + H(+)</text>
        <dbReference type="Rhea" id="RHEA:24152"/>
        <dbReference type="ChEBI" id="CHEBI:15378"/>
        <dbReference type="ChEBI" id="CHEBI:30616"/>
        <dbReference type="ChEBI" id="CHEBI:58243"/>
        <dbReference type="ChEBI" id="CHEBI:58339"/>
        <dbReference type="ChEBI" id="CHEBI:456216"/>
        <dbReference type="EC" id="2.7.1.25"/>
    </reaction>
</comment>
<dbReference type="EC" id="2.7.1.25" evidence="2 6"/>
<dbReference type="UniPathway" id="UPA00140">
    <property type="reaction ID" value="UER00205"/>
</dbReference>
<evidence type="ECO:0000313" key="11">
    <source>
        <dbReference type="Proteomes" id="UP000516117"/>
    </source>
</evidence>
<evidence type="ECO:0000256" key="4">
    <source>
        <dbReference type="ARBA" id="ARBA00022741"/>
    </source>
</evidence>
<dbReference type="InterPro" id="IPR059117">
    <property type="entry name" value="APS_kinase_dom"/>
</dbReference>
<name>A0A7H0HA45_9ACTN</name>
<dbReference type="NCBIfam" id="TIGR00455">
    <property type="entry name" value="apsK"/>
    <property type="match status" value="1"/>
</dbReference>
<feature type="region of interest" description="Disordered" evidence="7">
    <location>
        <begin position="1"/>
        <end position="22"/>
    </location>
</feature>
<dbReference type="RefSeq" id="WP_187722499.1">
    <property type="nucleotide sequence ID" value="NZ_CP060789.1"/>
</dbReference>
<evidence type="ECO:0000256" key="8">
    <source>
        <dbReference type="SAM" id="Phobius"/>
    </source>
</evidence>
<dbReference type="NCBIfam" id="NF003013">
    <property type="entry name" value="PRK03846.1"/>
    <property type="match status" value="1"/>
</dbReference>
<dbReference type="GO" id="GO:0005737">
    <property type="term" value="C:cytoplasm"/>
    <property type="evidence" value="ECO:0007669"/>
    <property type="project" value="TreeGrafter"/>
</dbReference>
<keyword evidence="4 6" id="KW-0547">Nucleotide-binding</keyword>
<keyword evidence="8" id="KW-1133">Transmembrane helix</keyword>
<dbReference type="AlphaFoldDB" id="A0A7H0HA45"/>
<comment type="similarity">
    <text evidence="6">Belongs to the APS kinase family.</text>
</comment>
<dbReference type="CDD" id="cd02027">
    <property type="entry name" value="APSK"/>
    <property type="match status" value="1"/>
</dbReference>
<reference evidence="10 11" key="1">
    <citation type="submission" date="2020-08" db="EMBL/GenBank/DDBJ databases">
        <title>Genome sequence of Tessaracoccus defluvii JCM 17540T.</title>
        <authorList>
            <person name="Hyun D.-W."/>
            <person name="Bae J.-W."/>
        </authorList>
    </citation>
    <scope>NUCLEOTIDE SEQUENCE [LARGE SCALE GENOMIC DNA]</scope>
    <source>
        <strain evidence="10 11">JCM 17540</strain>
    </source>
</reference>
<dbReference type="Proteomes" id="UP000516117">
    <property type="component" value="Chromosome"/>
</dbReference>
<protein>
    <recommendedName>
        <fullName evidence="2 6">Adenylyl-sulfate kinase</fullName>
        <ecNumber evidence="2 6">2.7.1.25</ecNumber>
    </recommendedName>
</protein>
<evidence type="ECO:0000256" key="7">
    <source>
        <dbReference type="SAM" id="MobiDB-lite"/>
    </source>
</evidence>
<keyword evidence="8" id="KW-0472">Membrane</keyword>
<organism evidence="10 11">
    <name type="scientific">Tessaracoccus defluvii</name>
    <dbReference type="NCBI Taxonomy" id="1285901"/>
    <lineage>
        <taxon>Bacteria</taxon>
        <taxon>Bacillati</taxon>
        <taxon>Actinomycetota</taxon>
        <taxon>Actinomycetes</taxon>
        <taxon>Propionibacteriales</taxon>
        <taxon>Propionibacteriaceae</taxon>
        <taxon>Tessaracoccus</taxon>
    </lineage>
</organism>
<dbReference type="Gene3D" id="3.40.50.300">
    <property type="entry name" value="P-loop containing nucleotide triphosphate hydrolases"/>
    <property type="match status" value="1"/>
</dbReference>
<sequence length="203" mass="21317">MAPAGRGRPAGRRTACDASRAGRTAEQGRAVVFLTGLSGAGKSTVGRALRERLVGDPRPVTLLDGDDVRRFLSPDLGFDEASRATNVRRVSWVASLLAGAGGIAITALIAPYAEQRAEARGMAERAGATFVEVWLATPLADCEARDRKGLYSLARSGLLENFTGVSAPYEEPQQPTVTVDTTTHTPEEAAEQIAAVLTPEGGN</sequence>
<dbReference type="InterPro" id="IPR027417">
    <property type="entry name" value="P-loop_NTPase"/>
</dbReference>
<feature type="domain" description="APS kinase" evidence="9">
    <location>
        <begin position="30"/>
        <end position="180"/>
    </location>
</feature>
<dbReference type="PANTHER" id="PTHR42700">
    <property type="entry name" value="SULFATE ADENYLYLTRANSFERASE"/>
    <property type="match status" value="1"/>
</dbReference>
<feature type="transmembrane region" description="Helical" evidence="8">
    <location>
        <begin position="92"/>
        <end position="113"/>
    </location>
</feature>
<gene>
    <name evidence="10" type="primary">cysC</name>
    <name evidence="10" type="ORF">H9L22_00620</name>
</gene>
<dbReference type="InterPro" id="IPR002891">
    <property type="entry name" value="APS"/>
</dbReference>
<dbReference type="GO" id="GO:0070814">
    <property type="term" value="P:hydrogen sulfide biosynthetic process"/>
    <property type="evidence" value="ECO:0007669"/>
    <property type="project" value="UniProtKB-UniPathway"/>
</dbReference>
<keyword evidence="11" id="KW-1185">Reference proteome</keyword>
<dbReference type="SUPFAM" id="SSF52540">
    <property type="entry name" value="P-loop containing nucleoside triphosphate hydrolases"/>
    <property type="match status" value="1"/>
</dbReference>
<comment type="pathway">
    <text evidence="6">Sulfur metabolism; hydrogen sulfide biosynthesis; sulfite from sulfate: step 2/3.</text>
</comment>
<evidence type="ECO:0000256" key="2">
    <source>
        <dbReference type="ARBA" id="ARBA00012121"/>
    </source>
</evidence>
<dbReference type="InterPro" id="IPR050512">
    <property type="entry name" value="Sulf_AdTrans/APS_kinase"/>
</dbReference>
<dbReference type="GO" id="GO:0004781">
    <property type="term" value="F:sulfate adenylyltransferase (ATP) activity"/>
    <property type="evidence" value="ECO:0007669"/>
    <property type="project" value="TreeGrafter"/>
</dbReference>
<dbReference type="Pfam" id="PF01583">
    <property type="entry name" value="APS_kinase"/>
    <property type="match status" value="1"/>
</dbReference>
<dbReference type="GO" id="GO:0005524">
    <property type="term" value="F:ATP binding"/>
    <property type="evidence" value="ECO:0007669"/>
    <property type="project" value="UniProtKB-KW"/>
</dbReference>
<dbReference type="KEGG" id="tdf:H9L22_00620"/>
<proteinExistence type="inferred from homology"/>
<evidence type="ECO:0000256" key="3">
    <source>
        <dbReference type="ARBA" id="ARBA00022679"/>
    </source>
</evidence>
<evidence type="ECO:0000256" key="6">
    <source>
        <dbReference type="RuleBase" id="RU004347"/>
    </source>
</evidence>
<keyword evidence="5 6" id="KW-0067">ATP-binding</keyword>
<keyword evidence="8" id="KW-0812">Transmembrane</keyword>
<accession>A0A7H0HA45</accession>
<keyword evidence="3 6" id="KW-0808">Transferase</keyword>
<dbReference type="EMBL" id="CP060789">
    <property type="protein sequence ID" value="QNP57411.1"/>
    <property type="molecule type" value="Genomic_DNA"/>
</dbReference>